<feature type="chain" id="PRO_5047030075" evidence="1">
    <location>
        <begin position="27"/>
        <end position="202"/>
    </location>
</feature>
<dbReference type="Pfam" id="PF06347">
    <property type="entry name" value="SH3_4"/>
    <property type="match status" value="1"/>
</dbReference>
<gene>
    <name evidence="2" type="ORF">ACFQ2V_17365</name>
</gene>
<keyword evidence="1" id="KW-0732">Signal</keyword>
<evidence type="ECO:0000313" key="3">
    <source>
        <dbReference type="Proteomes" id="UP001597046"/>
    </source>
</evidence>
<evidence type="ECO:0000313" key="2">
    <source>
        <dbReference type="EMBL" id="MFD1056083.1"/>
    </source>
</evidence>
<sequence>MKRRLTAGLAGLAVLAVLGVATTATAEGGDTGPTAPPRHTAAAPAVVPVSPATPLVLVSGRDDHGELASTHVALYAAPGSHRPVAEVHDGTLARVVAVEGTWLRVKTREGAQAEGWVDDFHLRRPIHLVGPAPTSRAQLDGRALPAGEQAVVLDVEAGRARVQLLHGAATGWVTRGAVHELAPRHGCGSAPSDATAGHSHGH</sequence>
<dbReference type="RefSeq" id="WP_386054114.1">
    <property type="nucleotide sequence ID" value="NZ_JBHTKH010000014.1"/>
</dbReference>
<dbReference type="EMBL" id="JBHTKH010000014">
    <property type="protein sequence ID" value="MFD1056083.1"/>
    <property type="molecule type" value="Genomic_DNA"/>
</dbReference>
<proteinExistence type="predicted"/>
<dbReference type="InterPro" id="IPR010466">
    <property type="entry name" value="DUF1058"/>
</dbReference>
<dbReference type="Proteomes" id="UP001597046">
    <property type="component" value="Unassembled WGS sequence"/>
</dbReference>
<name>A0ABW3N174_9MICO</name>
<protein>
    <submittedName>
        <fullName evidence="2">SH3 domain-containing protein</fullName>
    </submittedName>
</protein>
<keyword evidence="3" id="KW-1185">Reference proteome</keyword>
<organism evidence="2 3">
    <name type="scientific">Terrabacter terrigena</name>
    <dbReference type="NCBI Taxonomy" id="574718"/>
    <lineage>
        <taxon>Bacteria</taxon>
        <taxon>Bacillati</taxon>
        <taxon>Actinomycetota</taxon>
        <taxon>Actinomycetes</taxon>
        <taxon>Micrococcales</taxon>
        <taxon>Intrasporangiaceae</taxon>
        <taxon>Terrabacter</taxon>
    </lineage>
</organism>
<reference evidence="3" key="1">
    <citation type="journal article" date="2019" name="Int. J. Syst. Evol. Microbiol.">
        <title>The Global Catalogue of Microorganisms (GCM) 10K type strain sequencing project: providing services to taxonomists for standard genome sequencing and annotation.</title>
        <authorList>
            <consortium name="The Broad Institute Genomics Platform"/>
            <consortium name="The Broad Institute Genome Sequencing Center for Infectious Disease"/>
            <person name="Wu L."/>
            <person name="Ma J."/>
        </authorList>
    </citation>
    <scope>NUCLEOTIDE SEQUENCE [LARGE SCALE GENOMIC DNA]</scope>
    <source>
        <strain evidence="3">CCUG 57508</strain>
    </source>
</reference>
<evidence type="ECO:0000256" key="1">
    <source>
        <dbReference type="SAM" id="SignalP"/>
    </source>
</evidence>
<comment type="caution">
    <text evidence="2">The sequence shown here is derived from an EMBL/GenBank/DDBJ whole genome shotgun (WGS) entry which is preliminary data.</text>
</comment>
<accession>A0ABW3N174</accession>
<feature type="signal peptide" evidence="1">
    <location>
        <begin position="1"/>
        <end position="26"/>
    </location>
</feature>